<geneLocation type="plasmid" evidence="3">
    <name>pdrdi</name>
</geneLocation>
<sequence length="226" mass="24396">MQIKAKGGARLCGSGRTAGEMYLESGCQSGGANIEKFLVDVPMIVDPAEWGLSAIGITTFTDENGVVHVLDWVGESHYRAMADFIEEARLKGVSRKISPTNPIEGLTSESKLYLMHPKAAVTNASALLTPPDFACPCGHNHRPQDGCIGLGWHIPPNDGGNGRKLAEGKSYQVKTLLEPEPEYALAVFMIAPITALTIIAHPDKDTQDAREKRARQSSLPVFISEE</sequence>
<reference evidence="2 3" key="1">
    <citation type="submission" date="2018-07" db="EMBL/GenBank/DDBJ databases">
        <title>Complete Genome and Methylome Analysis of Deinococcus wulumuqiensis NEB 479.</title>
        <authorList>
            <person name="Fomenkov A."/>
            <person name="Luyten Y."/>
            <person name="Vincze T."/>
            <person name="Anton B.P."/>
            <person name="Clark T."/>
            <person name="Roberts R.J."/>
            <person name="Morgan R.D."/>
        </authorList>
    </citation>
    <scope>NUCLEOTIDE SEQUENCE [LARGE SCALE GENOMIC DNA]</scope>
    <source>
        <strain evidence="2 3">NEB 479</strain>
        <plasmid evidence="3">Plasmid pdrdi</plasmid>
    </source>
</reference>
<gene>
    <name evidence="2" type="ORF">DVJ83_15745</name>
</gene>
<organism evidence="2 3">
    <name type="scientific">Deinococcus wulumuqiensis</name>
    <dbReference type="NCBI Taxonomy" id="980427"/>
    <lineage>
        <taxon>Bacteria</taxon>
        <taxon>Thermotogati</taxon>
        <taxon>Deinococcota</taxon>
        <taxon>Deinococci</taxon>
        <taxon>Deinococcales</taxon>
        <taxon>Deinococcaceae</taxon>
        <taxon>Deinococcus</taxon>
    </lineage>
</organism>
<protein>
    <submittedName>
        <fullName evidence="2">Uncharacterized protein</fullName>
    </submittedName>
</protein>
<accession>A0A345IN67</accession>
<proteinExistence type="predicted"/>
<evidence type="ECO:0000256" key="1">
    <source>
        <dbReference type="SAM" id="MobiDB-lite"/>
    </source>
</evidence>
<dbReference type="Proteomes" id="UP000253744">
    <property type="component" value="Plasmid pDrdI"/>
</dbReference>
<dbReference type="EMBL" id="CP031163">
    <property type="protein sequence ID" value="AXH01140.1"/>
    <property type="molecule type" value="Genomic_DNA"/>
</dbReference>
<keyword evidence="2" id="KW-0614">Plasmid</keyword>
<evidence type="ECO:0000313" key="2">
    <source>
        <dbReference type="EMBL" id="AXH01140.1"/>
    </source>
</evidence>
<evidence type="ECO:0000313" key="3">
    <source>
        <dbReference type="Proteomes" id="UP000253744"/>
    </source>
</evidence>
<name>A0A345IN67_9DEIO</name>
<dbReference type="AlphaFoldDB" id="A0A345IN67"/>
<dbReference type="KEGG" id="dwu:DVJ83_15745"/>
<feature type="region of interest" description="Disordered" evidence="1">
    <location>
        <begin position="204"/>
        <end position="226"/>
    </location>
</feature>